<reference evidence="3 4" key="1">
    <citation type="submission" date="2019-03" db="EMBL/GenBank/DDBJ databases">
        <title>Genomic Encyclopedia of Type Strains, Phase III (KMG-III): the genomes of soil and plant-associated and newly described type strains.</title>
        <authorList>
            <person name="Whitman W."/>
        </authorList>
    </citation>
    <scope>NUCLEOTIDE SEQUENCE [LARGE SCALE GENOMIC DNA]</scope>
    <source>
        <strain evidence="3 4">VKMAc-2574</strain>
    </source>
</reference>
<evidence type="ECO:0000313" key="4">
    <source>
        <dbReference type="Proteomes" id="UP000295060"/>
    </source>
</evidence>
<organism evidence="3 4">
    <name type="scientific">Kribbella pratensis</name>
    <dbReference type="NCBI Taxonomy" id="2512112"/>
    <lineage>
        <taxon>Bacteria</taxon>
        <taxon>Bacillati</taxon>
        <taxon>Actinomycetota</taxon>
        <taxon>Actinomycetes</taxon>
        <taxon>Propionibacteriales</taxon>
        <taxon>Kribbellaceae</taxon>
        <taxon>Kribbella</taxon>
    </lineage>
</organism>
<proteinExistence type="predicted"/>
<keyword evidence="1" id="KW-0812">Transmembrane</keyword>
<accession>A0ABY2FJV9</accession>
<protein>
    <recommendedName>
        <fullName evidence="5">LPXTG cell wall anchor domain-containing protein</fullName>
    </recommendedName>
</protein>
<dbReference type="EMBL" id="SODU01000001">
    <property type="protein sequence ID" value="TDW93411.1"/>
    <property type="molecule type" value="Genomic_DNA"/>
</dbReference>
<feature type="chain" id="PRO_5045227712" description="LPXTG cell wall anchor domain-containing protein" evidence="2">
    <location>
        <begin position="28"/>
        <end position="98"/>
    </location>
</feature>
<evidence type="ECO:0008006" key="5">
    <source>
        <dbReference type="Google" id="ProtNLM"/>
    </source>
</evidence>
<gene>
    <name evidence="3" type="ORF">EV137_0688</name>
</gene>
<dbReference type="Proteomes" id="UP000295060">
    <property type="component" value="Unassembled WGS sequence"/>
</dbReference>
<dbReference type="RefSeq" id="WP_134126465.1">
    <property type="nucleotide sequence ID" value="NZ_SODU01000001.1"/>
</dbReference>
<comment type="caution">
    <text evidence="3">The sequence shown here is derived from an EMBL/GenBank/DDBJ whole genome shotgun (WGS) entry which is preliminary data.</text>
</comment>
<keyword evidence="2" id="KW-0732">Signal</keyword>
<feature type="signal peptide" evidence="2">
    <location>
        <begin position="1"/>
        <end position="27"/>
    </location>
</feature>
<keyword evidence="1" id="KW-1133">Transmembrane helix</keyword>
<sequence>MNHKRIIITAPVLAVAALAFTSAESNAKDLPYPAPAAVAPHDPNPSTYAVPTQPAATTTIVSDDNAAEAFQAGASALGGAGIALAAMWLYRRRHIHTA</sequence>
<name>A0ABY2FJV9_9ACTN</name>
<keyword evidence="1" id="KW-0472">Membrane</keyword>
<evidence type="ECO:0000313" key="3">
    <source>
        <dbReference type="EMBL" id="TDW93411.1"/>
    </source>
</evidence>
<keyword evidence="4" id="KW-1185">Reference proteome</keyword>
<evidence type="ECO:0000256" key="2">
    <source>
        <dbReference type="SAM" id="SignalP"/>
    </source>
</evidence>
<feature type="transmembrane region" description="Helical" evidence="1">
    <location>
        <begin position="69"/>
        <end position="90"/>
    </location>
</feature>
<evidence type="ECO:0000256" key="1">
    <source>
        <dbReference type="SAM" id="Phobius"/>
    </source>
</evidence>